<keyword evidence="5" id="KW-1185">Reference proteome</keyword>
<dbReference type="PROSITE" id="PS50041">
    <property type="entry name" value="C_TYPE_LECTIN_2"/>
    <property type="match status" value="1"/>
</dbReference>
<comment type="caution">
    <text evidence="4">The sequence shown here is derived from an EMBL/GenBank/DDBJ whole genome shotgun (WGS) entry which is preliminary data.</text>
</comment>
<dbReference type="PANTHER" id="PTHR22803">
    <property type="entry name" value="MANNOSE, PHOSPHOLIPASE, LECTIN RECEPTOR RELATED"/>
    <property type="match status" value="1"/>
</dbReference>
<evidence type="ECO:0000313" key="4">
    <source>
        <dbReference type="EMBL" id="OWF40661.1"/>
    </source>
</evidence>
<feature type="signal peptide" evidence="2">
    <location>
        <begin position="1"/>
        <end position="19"/>
    </location>
</feature>
<evidence type="ECO:0000313" key="5">
    <source>
        <dbReference type="Proteomes" id="UP000242188"/>
    </source>
</evidence>
<dbReference type="SUPFAM" id="SSF56436">
    <property type="entry name" value="C-type lectin-like"/>
    <property type="match status" value="1"/>
</dbReference>
<dbReference type="InterPro" id="IPR016186">
    <property type="entry name" value="C-type_lectin-like/link_sf"/>
</dbReference>
<dbReference type="SMART" id="SM00034">
    <property type="entry name" value="CLECT"/>
    <property type="match status" value="1"/>
</dbReference>
<organism evidence="4 5">
    <name type="scientific">Mizuhopecten yessoensis</name>
    <name type="common">Japanese scallop</name>
    <name type="synonym">Patinopecten yessoensis</name>
    <dbReference type="NCBI Taxonomy" id="6573"/>
    <lineage>
        <taxon>Eukaryota</taxon>
        <taxon>Metazoa</taxon>
        <taxon>Spiralia</taxon>
        <taxon>Lophotrochozoa</taxon>
        <taxon>Mollusca</taxon>
        <taxon>Bivalvia</taxon>
        <taxon>Autobranchia</taxon>
        <taxon>Pteriomorphia</taxon>
        <taxon>Pectinida</taxon>
        <taxon>Pectinoidea</taxon>
        <taxon>Pectinidae</taxon>
        <taxon>Mizuhopecten</taxon>
    </lineage>
</organism>
<keyword evidence="2" id="KW-0732">Signal</keyword>
<evidence type="ECO:0000256" key="2">
    <source>
        <dbReference type="SAM" id="SignalP"/>
    </source>
</evidence>
<dbReference type="PROSITE" id="PS00615">
    <property type="entry name" value="C_TYPE_LECTIN_1"/>
    <property type="match status" value="1"/>
</dbReference>
<keyword evidence="1" id="KW-1015">Disulfide bond</keyword>
<dbReference type="InterPro" id="IPR016187">
    <property type="entry name" value="CTDL_fold"/>
</dbReference>
<dbReference type="OrthoDB" id="6271941at2759"/>
<dbReference type="InterPro" id="IPR018378">
    <property type="entry name" value="C-type_lectin_CS"/>
</dbReference>
<accession>A0A210PVZ4</accession>
<reference evidence="4 5" key="1">
    <citation type="journal article" date="2017" name="Nat. Ecol. Evol.">
        <title>Scallop genome provides insights into evolution of bilaterian karyotype and development.</title>
        <authorList>
            <person name="Wang S."/>
            <person name="Zhang J."/>
            <person name="Jiao W."/>
            <person name="Li J."/>
            <person name="Xun X."/>
            <person name="Sun Y."/>
            <person name="Guo X."/>
            <person name="Huan P."/>
            <person name="Dong B."/>
            <person name="Zhang L."/>
            <person name="Hu X."/>
            <person name="Sun X."/>
            <person name="Wang J."/>
            <person name="Zhao C."/>
            <person name="Wang Y."/>
            <person name="Wang D."/>
            <person name="Huang X."/>
            <person name="Wang R."/>
            <person name="Lv J."/>
            <person name="Li Y."/>
            <person name="Zhang Z."/>
            <person name="Liu B."/>
            <person name="Lu W."/>
            <person name="Hui Y."/>
            <person name="Liang J."/>
            <person name="Zhou Z."/>
            <person name="Hou R."/>
            <person name="Li X."/>
            <person name="Liu Y."/>
            <person name="Li H."/>
            <person name="Ning X."/>
            <person name="Lin Y."/>
            <person name="Zhao L."/>
            <person name="Xing Q."/>
            <person name="Dou J."/>
            <person name="Li Y."/>
            <person name="Mao J."/>
            <person name="Guo H."/>
            <person name="Dou H."/>
            <person name="Li T."/>
            <person name="Mu C."/>
            <person name="Jiang W."/>
            <person name="Fu Q."/>
            <person name="Fu X."/>
            <person name="Miao Y."/>
            <person name="Liu J."/>
            <person name="Yu Q."/>
            <person name="Li R."/>
            <person name="Liao H."/>
            <person name="Li X."/>
            <person name="Kong Y."/>
            <person name="Jiang Z."/>
            <person name="Chourrout D."/>
            <person name="Li R."/>
            <person name="Bao Z."/>
        </authorList>
    </citation>
    <scope>NUCLEOTIDE SEQUENCE [LARGE SCALE GENOMIC DNA]</scope>
    <source>
        <strain evidence="4 5">PY_sf001</strain>
    </source>
</reference>
<evidence type="ECO:0000259" key="3">
    <source>
        <dbReference type="PROSITE" id="PS50041"/>
    </source>
</evidence>
<proteinExistence type="predicted"/>
<dbReference type="InterPro" id="IPR001304">
    <property type="entry name" value="C-type_lectin-like"/>
</dbReference>
<dbReference type="Gene3D" id="3.10.100.10">
    <property type="entry name" value="Mannose-Binding Protein A, subunit A"/>
    <property type="match status" value="1"/>
</dbReference>
<sequence length="161" mass="18892">MNEYLILVVVSSLCAVAAASCPFNDEEEWKEFQVSCYYFSEVKYDRDTARNFCLQQRNWSHLADILTPEENAWIHERLNGHNYPENYYIGATDLEVEGVFRWDNTGDTFGYSNWEDGEPNQWRGDPENCVEMKTRSGEWNDVPCDLPKRFICKRASLRNLP</sequence>
<name>A0A210PVZ4_MIZYE</name>
<dbReference type="InterPro" id="IPR050111">
    <property type="entry name" value="C-type_lectin/snaclec_domain"/>
</dbReference>
<dbReference type="AlphaFoldDB" id="A0A210PVZ4"/>
<feature type="domain" description="C-type lectin" evidence="3">
    <location>
        <begin position="32"/>
        <end position="153"/>
    </location>
</feature>
<protein>
    <submittedName>
        <fullName evidence="4">Collectin-12</fullName>
    </submittedName>
</protein>
<feature type="chain" id="PRO_5012487853" evidence="2">
    <location>
        <begin position="20"/>
        <end position="161"/>
    </location>
</feature>
<dbReference type="Pfam" id="PF00059">
    <property type="entry name" value="Lectin_C"/>
    <property type="match status" value="1"/>
</dbReference>
<dbReference type="Proteomes" id="UP000242188">
    <property type="component" value="Unassembled WGS sequence"/>
</dbReference>
<dbReference type="EMBL" id="NEDP02005457">
    <property type="protein sequence ID" value="OWF40661.1"/>
    <property type="molecule type" value="Genomic_DNA"/>
</dbReference>
<gene>
    <name evidence="4" type="ORF">KP79_PYT09881</name>
</gene>
<evidence type="ECO:0000256" key="1">
    <source>
        <dbReference type="ARBA" id="ARBA00023157"/>
    </source>
</evidence>